<feature type="transmembrane region" description="Helical" evidence="1">
    <location>
        <begin position="107"/>
        <end position="130"/>
    </location>
</feature>
<protein>
    <submittedName>
        <fullName evidence="3">Uncharacterized protein</fullName>
    </submittedName>
</protein>
<keyword evidence="1" id="KW-0472">Membrane</keyword>
<keyword evidence="1" id="KW-1133">Transmembrane helix</keyword>
<feature type="signal peptide" evidence="2">
    <location>
        <begin position="1"/>
        <end position="20"/>
    </location>
</feature>
<comment type="caution">
    <text evidence="3">The sequence shown here is derived from an EMBL/GenBank/DDBJ whole genome shotgun (WGS) entry which is preliminary data.</text>
</comment>
<dbReference type="Gramene" id="FCD_00004845-RA">
    <property type="protein sequence ID" value="FCD_00004845-RA:cds"/>
    <property type="gene ID" value="FCD_00004845"/>
</dbReference>
<feature type="transmembrane region" description="Helical" evidence="1">
    <location>
        <begin position="142"/>
        <end position="164"/>
    </location>
</feature>
<keyword evidence="2" id="KW-0732">Signal</keyword>
<gene>
    <name evidence="3" type="ORF">TIFTF001_003336</name>
</gene>
<evidence type="ECO:0000256" key="2">
    <source>
        <dbReference type="SAM" id="SignalP"/>
    </source>
</evidence>
<feature type="transmembrane region" description="Helical" evidence="1">
    <location>
        <begin position="36"/>
        <end position="57"/>
    </location>
</feature>
<dbReference type="EMBL" id="BTGU01000003">
    <property type="protein sequence ID" value="GMN31648.1"/>
    <property type="molecule type" value="Genomic_DNA"/>
</dbReference>
<name>A0AA87ZRD2_FICCA</name>
<proteinExistence type="predicted"/>
<feature type="chain" id="PRO_5041729154" evidence="2">
    <location>
        <begin position="21"/>
        <end position="165"/>
    </location>
</feature>
<evidence type="ECO:0000313" key="4">
    <source>
        <dbReference type="Proteomes" id="UP001187192"/>
    </source>
</evidence>
<sequence>MMTCLPLAAALTVALAVAAAAVTAAAVSRQPILHLLKQALVLILLVLSLLLVGLDLAPGRNAAVSRLVAVATSAVEAVSLGGRLGHALATTSTSTNLSFGRCMESMMLSLGLGLGLAVAMGLGGCLAVLSSDPARYLGRLLAQARGVVAVVAFLLAGFGGLVALE</sequence>
<reference evidence="3" key="1">
    <citation type="submission" date="2023-07" db="EMBL/GenBank/DDBJ databases">
        <title>draft genome sequence of fig (Ficus carica).</title>
        <authorList>
            <person name="Takahashi T."/>
            <person name="Nishimura K."/>
        </authorList>
    </citation>
    <scope>NUCLEOTIDE SEQUENCE</scope>
</reference>
<dbReference type="Proteomes" id="UP001187192">
    <property type="component" value="Unassembled WGS sequence"/>
</dbReference>
<keyword evidence="1" id="KW-0812">Transmembrane</keyword>
<evidence type="ECO:0000256" key="1">
    <source>
        <dbReference type="SAM" id="Phobius"/>
    </source>
</evidence>
<organism evidence="3 4">
    <name type="scientific">Ficus carica</name>
    <name type="common">Common fig</name>
    <dbReference type="NCBI Taxonomy" id="3494"/>
    <lineage>
        <taxon>Eukaryota</taxon>
        <taxon>Viridiplantae</taxon>
        <taxon>Streptophyta</taxon>
        <taxon>Embryophyta</taxon>
        <taxon>Tracheophyta</taxon>
        <taxon>Spermatophyta</taxon>
        <taxon>Magnoliopsida</taxon>
        <taxon>eudicotyledons</taxon>
        <taxon>Gunneridae</taxon>
        <taxon>Pentapetalae</taxon>
        <taxon>rosids</taxon>
        <taxon>fabids</taxon>
        <taxon>Rosales</taxon>
        <taxon>Moraceae</taxon>
        <taxon>Ficeae</taxon>
        <taxon>Ficus</taxon>
    </lineage>
</organism>
<accession>A0AA87ZRD2</accession>
<evidence type="ECO:0000313" key="3">
    <source>
        <dbReference type="EMBL" id="GMN31648.1"/>
    </source>
</evidence>
<keyword evidence="4" id="KW-1185">Reference proteome</keyword>
<dbReference type="AlphaFoldDB" id="A0AA87ZRD2"/>